<keyword evidence="3 5" id="KW-0964">Secreted</keyword>
<comment type="subcellular location">
    <subcellularLocation>
        <location evidence="1 5">Secreted</location>
    </subcellularLocation>
</comment>
<keyword evidence="4 5" id="KW-0732">Signal</keyword>
<sequence>MRLPLLLLAAVLTLSAHQVPVTAFVGSAAASTGLKSPRFLHPVGTDQSASNQSRFLRGNNIAEGDKEERAFVDVEKVMAKNLVDKMARTNSFSVLDNVDDLARIDKISAAADDFLTSAFKIADNAKMSPSALANDLKTFRELDDDFIEKAVGMYTNYLKGLGK</sequence>
<name>A0A2P4XU62_9STRA</name>
<dbReference type="AlphaFoldDB" id="A0A2P4XU62"/>
<evidence type="ECO:0000256" key="3">
    <source>
        <dbReference type="ARBA" id="ARBA00022525"/>
    </source>
</evidence>
<dbReference type="Proteomes" id="UP000237271">
    <property type="component" value="Unassembled WGS sequence"/>
</dbReference>
<gene>
    <name evidence="6" type="ORF">PHPALM_14635</name>
</gene>
<evidence type="ECO:0000313" key="7">
    <source>
        <dbReference type="Proteomes" id="UP000237271"/>
    </source>
</evidence>
<evidence type="ECO:0000256" key="1">
    <source>
        <dbReference type="ARBA" id="ARBA00004613"/>
    </source>
</evidence>
<evidence type="ECO:0000313" key="6">
    <source>
        <dbReference type="EMBL" id="POM69114.1"/>
    </source>
</evidence>
<evidence type="ECO:0000256" key="4">
    <source>
        <dbReference type="ARBA" id="ARBA00022729"/>
    </source>
</evidence>
<dbReference type="EMBL" id="NCKW01007939">
    <property type="protein sequence ID" value="POM69114.1"/>
    <property type="molecule type" value="Genomic_DNA"/>
</dbReference>
<evidence type="ECO:0000256" key="2">
    <source>
        <dbReference type="ARBA" id="ARBA00010400"/>
    </source>
</evidence>
<accession>A0A2P4XU62</accession>
<protein>
    <recommendedName>
        <fullName evidence="5">RxLR effector protein</fullName>
    </recommendedName>
</protein>
<dbReference type="InterPro" id="IPR031825">
    <property type="entry name" value="RXLR"/>
</dbReference>
<dbReference type="Pfam" id="PF16810">
    <property type="entry name" value="RXLR"/>
    <property type="match status" value="1"/>
</dbReference>
<comment type="domain">
    <text evidence="5">The RxLR-dEER motif acts to carry the protein into the host cell cytoplasm through binding to cell surface phosphatidylinositol-3-phosphate.</text>
</comment>
<proteinExistence type="inferred from homology"/>
<keyword evidence="7" id="KW-1185">Reference proteome</keyword>
<evidence type="ECO:0000256" key="5">
    <source>
        <dbReference type="RuleBase" id="RU367124"/>
    </source>
</evidence>
<feature type="signal peptide" evidence="5">
    <location>
        <begin position="1"/>
        <end position="23"/>
    </location>
</feature>
<comment type="function">
    <text evidence="5">Effector that suppresses plant defense responses during pathogen infection.</text>
</comment>
<feature type="chain" id="PRO_5044963651" description="RxLR effector protein" evidence="5">
    <location>
        <begin position="24"/>
        <end position="163"/>
    </location>
</feature>
<reference evidence="6 7" key="1">
    <citation type="journal article" date="2017" name="Genome Biol. Evol.">
        <title>Phytophthora megakarya and P. palmivora, closely related causal agents of cacao black pod rot, underwent increases in genome sizes and gene numbers by different mechanisms.</title>
        <authorList>
            <person name="Ali S.S."/>
            <person name="Shao J."/>
            <person name="Lary D.J."/>
            <person name="Kronmiller B."/>
            <person name="Shen D."/>
            <person name="Strem M.D."/>
            <person name="Amoako-Attah I."/>
            <person name="Akrofi A.Y."/>
            <person name="Begoude B.A."/>
            <person name="Ten Hoopen G.M."/>
            <person name="Coulibaly K."/>
            <person name="Kebe B.I."/>
            <person name="Melnick R.L."/>
            <person name="Guiltinan M.J."/>
            <person name="Tyler B.M."/>
            <person name="Meinhardt L.W."/>
            <person name="Bailey B.A."/>
        </authorList>
    </citation>
    <scope>NUCLEOTIDE SEQUENCE [LARGE SCALE GENOMIC DNA]</scope>
    <source>
        <strain evidence="7">sbr112.9</strain>
    </source>
</reference>
<organism evidence="6 7">
    <name type="scientific">Phytophthora palmivora</name>
    <dbReference type="NCBI Taxonomy" id="4796"/>
    <lineage>
        <taxon>Eukaryota</taxon>
        <taxon>Sar</taxon>
        <taxon>Stramenopiles</taxon>
        <taxon>Oomycota</taxon>
        <taxon>Peronosporomycetes</taxon>
        <taxon>Peronosporales</taxon>
        <taxon>Peronosporaceae</taxon>
        <taxon>Phytophthora</taxon>
    </lineage>
</organism>
<comment type="caution">
    <text evidence="6">The sequence shown here is derived from an EMBL/GenBank/DDBJ whole genome shotgun (WGS) entry which is preliminary data.</text>
</comment>
<dbReference type="OrthoDB" id="98235at2759"/>
<comment type="similarity">
    <text evidence="2 5">Belongs to the RxLR effector family.</text>
</comment>